<dbReference type="AlphaFoldDB" id="A0A9Q1K5D9"/>
<evidence type="ECO:0000256" key="1">
    <source>
        <dbReference type="SAM" id="Phobius"/>
    </source>
</evidence>
<keyword evidence="3" id="KW-1185">Reference proteome</keyword>
<keyword evidence="1" id="KW-0472">Membrane</keyword>
<gene>
    <name evidence="2" type="ORF">Cgig2_009709</name>
</gene>
<keyword evidence="1" id="KW-0812">Transmembrane</keyword>
<protein>
    <submittedName>
        <fullName evidence="2">Uncharacterized protein</fullName>
    </submittedName>
</protein>
<dbReference type="Proteomes" id="UP001153076">
    <property type="component" value="Unassembled WGS sequence"/>
</dbReference>
<name>A0A9Q1K5D9_9CARY</name>
<dbReference type="EMBL" id="JAKOGI010000331">
    <property type="protein sequence ID" value="KAJ8436735.1"/>
    <property type="molecule type" value="Genomic_DNA"/>
</dbReference>
<dbReference type="InterPro" id="IPR008637">
    <property type="entry name" value="HR_lesion"/>
</dbReference>
<dbReference type="PANTHER" id="PTHR31474">
    <property type="entry name" value="HR-LIKE LESION-INDUCER"/>
    <property type="match status" value="1"/>
</dbReference>
<comment type="caution">
    <text evidence="2">The sequence shown here is derived from an EMBL/GenBank/DDBJ whole genome shotgun (WGS) entry which is preliminary data.</text>
</comment>
<dbReference type="Pfam" id="PF05514">
    <property type="entry name" value="HR_lesion"/>
    <property type="match status" value="1"/>
</dbReference>
<feature type="transmembrane region" description="Helical" evidence="1">
    <location>
        <begin position="118"/>
        <end position="137"/>
    </location>
</feature>
<dbReference type="PANTHER" id="PTHR31474:SF1">
    <property type="entry name" value="EXPRESSED PROTEIN"/>
    <property type="match status" value="1"/>
</dbReference>
<dbReference type="OrthoDB" id="529675at2759"/>
<organism evidence="2 3">
    <name type="scientific">Carnegiea gigantea</name>
    <dbReference type="NCBI Taxonomy" id="171969"/>
    <lineage>
        <taxon>Eukaryota</taxon>
        <taxon>Viridiplantae</taxon>
        <taxon>Streptophyta</taxon>
        <taxon>Embryophyta</taxon>
        <taxon>Tracheophyta</taxon>
        <taxon>Spermatophyta</taxon>
        <taxon>Magnoliopsida</taxon>
        <taxon>eudicotyledons</taxon>
        <taxon>Gunneridae</taxon>
        <taxon>Pentapetalae</taxon>
        <taxon>Caryophyllales</taxon>
        <taxon>Cactineae</taxon>
        <taxon>Cactaceae</taxon>
        <taxon>Cactoideae</taxon>
        <taxon>Echinocereeae</taxon>
        <taxon>Carnegiea</taxon>
    </lineage>
</organism>
<sequence>MADSAVANFTEWQLSTQKDGSVVSWRGGFLICAFVHIKQLESAEIVFDDIVEIEGLESALSSRFNDFGTNGGSAAMALCSKFSSLLKHVLSYTRAKLPPVEMRHLIAAFIALKGLRSLFFIFGSSLGAYLLLLHQALDTPILYEFYNYDADHKEFTQHFVKFAQNLVLFGALLFYIGMKNSMLRRQLKKKAPQAKTT</sequence>
<feature type="transmembrane region" description="Helical" evidence="1">
    <location>
        <begin position="157"/>
        <end position="178"/>
    </location>
</feature>
<keyword evidence="1" id="KW-1133">Transmembrane helix</keyword>
<evidence type="ECO:0000313" key="3">
    <source>
        <dbReference type="Proteomes" id="UP001153076"/>
    </source>
</evidence>
<accession>A0A9Q1K5D9</accession>
<proteinExistence type="predicted"/>
<evidence type="ECO:0000313" key="2">
    <source>
        <dbReference type="EMBL" id="KAJ8436735.1"/>
    </source>
</evidence>
<reference evidence="2" key="1">
    <citation type="submission" date="2022-04" db="EMBL/GenBank/DDBJ databases">
        <title>Carnegiea gigantea Genome sequencing and assembly v2.</title>
        <authorList>
            <person name="Copetti D."/>
            <person name="Sanderson M.J."/>
            <person name="Burquez A."/>
            <person name="Wojciechowski M.F."/>
        </authorList>
    </citation>
    <scope>NUCLEOTIDE SEQUENCE</scope>
    <source>
        <strain evidence="2">SGP5-SGP5p</strain>
        <tissue evidence="2">Aerial part</tissue>
    </source>
</reference>